<organism evidence="1 2">
    <name type="scientific">Apiospora marii</name>
    <dbReference type="NCBI Taxonomy" id="335849"/>
    <lineage>
        <taxon>Eukaryota</taxon>
        <taxon>Fungi</taxon>
        <taxon>Dikarya</taxon>
        <taxon>Ascomycota</taxon>
        <taxon>Pezizomycotina</taxon>
        <taxon>Sordariomycetes</taxon>
        <taxon>Xylariomycetidae</taxon>
        <taxon>Amphisphaeriales</taxon>
        <taxon>Apiosporaceae</taxon>
        <taxon>Apiospora</taxon>
    </lineage>
</organism>
<name>A0ABR1SU34_9PEZI</name>
<keyword evidence="2" id="KW-1185">Reference proteome</keyword>
<evidence type="ECO:0000313" key="2">
    <source>
        <dbReference type="Proteomes" id="UP001396898"/>
    </source>
</evidence>
<comment type="caution">
    <text evidence="1">The sequence shown here is derived from an EMBL/GenBank/DDBJ whole genome shotgun (WGS) entry which is preliminary data.</text>
</comment>
<reference evidence="1 2" key="1">
    <citation type="submission" date="2023-01" db="EMBL/GenBank/DDBJ databases">
        <title>Analysis of 21 Apiospora genomes using comparative genomics revels a genus with tremendous synthesis potential of carbohydrate active enzymes and secondary metabolites.</title>
        <authorList>
            <person name="Sorensen T."/>
        </authorList>
    </citation>
    <scope>NUCLEOTIDE SEQUENCE [LARGE SCALE GENOMIC DNA]</scope>
    <source>
        <strain evidence="1 2">CBS 20057</strain>
    </source>
</reference>
<gene>
    <name evidence="1" type="ORF">PG991_001078</name>
</gene>
<evidence type="ECO:0000313" key="1">
    <source>
        <dbReference type="EMBL" id="KAK8037732.1"/>
    </source>
</evidence>
<accession>A0ABR1SU34</accession>
<sequence length="156" mass="16921">MTRPDNLAPIGVDGADADNTLELGAEEGPLVAVEVAGPRDAVESLTGRQQHVRRARAPFRQRGRQIAPCLLVLTVQSGEIARRVLLAERLVALQVPSVLGQHLVKEAIGRHPTRVEEGGISFELDDLFTLLDARGVDWVDDGAVDGKGFVERQFAR</sequence>
<protein>
    <submittedName>
        <fullName evidence="1">Uncharacterized protein</fullName>
    </submittedName>
</protein>
<dbReference type="EMBL" id="JAQQWI010000002">
    <property type="protein sequence ID" value="KAK8037732.1"/>
    <property type="molecule type" value="Genomic_DNA"/>
</dbReference>
<proteinExistence type="predicted"/>
<dbReference type="Proteomes" id="UP001396898">
    <property type="component" value="Unassembled WGS sequence"/>
</dbReference>